<evidence type="ECO:0000313" key="3">
    <source>
        <dbReference type="EMBL" id="TMM31169.1"/>
    </source>
</evidence>
<evidence type="ECO:0000259" key="2">
    <source>
        <dbReference type="Pfam" id="PF13472"/>
    </source>
</evidence>
<gene>
    <name evidence="3" type="ORF">FDT66_04155</name>
</gene>
<dbReference type="SUPFAM" id="SSF52266">
    <property type="entry name" value="SGNH hydrolase"/>
    <property type="match status" value="1"/>
</dbReference>
<reference evidence="3 4" key="1">
    <citation type="submission" date="2019-05" db="EMBL/GenBank/DDBJ databases">
        <title>Polaribacter aestuariivivens sp. nov., isolated from a tidal flat.</title>
        <authorList>
            <person name="Yoon J.-H."/>
        </authorList>
    </citation>
    <scope>NUCLEOTIDE SEQUENCE [LARGE SCALE GENOMIC DNA]</scope>
    <source>
        <strain evidence="3 4">DBTF-3</strain>
    </source>
</reference>
<dbReference type="OrthoDB" id="9774205at2"/>
<dbReference type="RefSeq" id="WP_138534899.1">
    <property type="nucleotide sequence ID" value="NZ_VANR01000002.1"/>
</dbReference>
<feature type="chain" id="PRO_5024293710" description="SGNH hydrolase-type esterase domain-containing protein" evidence="1">
    <location>
        <begin position="22"/>
        <end position="438"/>
    </location>
</feature>
<dbReference type="AlphaFoldDB" id="A0A5S3NC33"/>
<keyword evidence="1" id="KW-0732">Signal</keyword>
<dbReference type="EMBL" id="VANR01000002">
    <property type="protein sequence ID" value="TMM31169.1"/>
    <property type="molecule type" value="Genomic_DNA"/>
</dbReference>
<organism evidence="3 4">
    <name type="scientific">Polaribacter aestuariivivens</name>
    <dbReference type="NCBI Taxonomy" id="2304626"/>
    <lineage>
        <taxon>Bacteria</taxon>
        <taxon>Pseudomonadati</taxon>
        <taxon>Bacteroidota</taxon>
        <taxon>Flavobacteriia</taxon>
        <taxon>Flavobacteriales</taxon>
        <taxon>Flavobacteriaceae</taxon>
    </lineage>
</organism>
<protein>
    <recommendedName>
        <fullName evidence="2">SGNH hydrolase-type esterase domain-containing protein</fullName>
    </recommendedName>
</protein>
<evidence type="ECO:0000256" key="1">
    <source>
        <dbReference type="SAM" id="SignalP"/>
    </source>
</evidence>
<comment type="caution">
    <text evidence="3">The sequence shown here is derived from an EMBL/GenBank/DDBJ whole genome shotgun (WGS) entry which is preliminary data.</text>
</comment>
<feature type="domain" description="SGNH hydrolase-type esterase" evidence="2">
    <location>
        <begin position="255"/>
        <end position="428"/>
    </location>
</feature>
<name>A0A5S3NC33_9FLAO</name>
<sequence length="438" mass="48465">MKTKVFFLTVLIIFGFQTNFGQNTTLNDFESETSNIVSRNGAEFSIANNSNLQQNQNLMVQNFEPGSPNVVSRHGGSFSIVSNPKPNAINNSENSLKFGRTGTKWFELIAFPVTKIVVPANTVKYLNIAVNFPAQPDVVIRIDGEDENSNGDPQVAIRAINKYTDYGNWGNLIFPLEGGPNGIEIKAIIVFPDAGFENTPNGFVLNNSDKFGYIDEISVSETDGAAATYDDYLKNIKTELTKNWPNNRTINLVFHGHSVPSGYYQTPTVNTLNAYPHQVLKKLSAKYPTAVINTIKTSIGGEHSIKGATRFDTEVLVHRPDVLFIDYSLNDRSQGLAAAYAAWKEMIQKALARGIKVVLLSPSPIKDINMLATNTELYEHTEQVKRLALENGVAFVDSFEQFKQEVINGNNVNDYLSTGNHPNTAGHTLIANEIMKFF</sequence>
<proteinExistence type="predicted"/>
<dbReference type="PANTHER" id="PTHR30383:SF5">
    <property type="entry name" value="SGNH HYDROLASE-TYPE ESTERASE DOMAIN-CONTAINING PROTEIN"/>
    <property type="match status" value="1"/>
</dbReference>
<feature type="signal peptide" evidence="1">
    <location>
        <begin position="1"/>
        <end position="21"/>
    </location>
</feature>
<dbReference type="InterPro" id="IPR013830">
    <property type="entry name" value="SGNH_hydro"/>
</dbReference>
<keyword evidence="4" id="KW-1185">Reference proteome</keyword>
<accession>A0A5S3NC33</accession>
<dbReference type="InterPro" id="IPR036514">
    <property type="entry name" value="SGNH_hydro_sf"/>
</dbReference>
<dbReference type="Proteomes" id="UP000307140">
    <property type="component" value="Unassembled WGS sequence"/>
</dbReference>
<dbReference type="Pfam" id="PF13472">
    <property type="entry name" value="Lipase_GDSL_2"/>
    <property type="match status" value="1"/>
</dbReference>
<evidence type="ECO:0000313" key="4">
    <source>
        <dbReference type="Proteomes" id="UP000307140"/>
    </source>
</evidence>
<dbReference type="GO" id="GO:0004622">
    <property type="term" value="F:phosphatidylcholine lysophospholipase activity"/>
    <property type="evidence" value="ECO:0007669"/>
    <property type="project" value="TreeGrafter"/>
</dbReference>
<dbReference type="PANTHER" id="PTHR30383">
    <property type="entry name" value="THIOESTERASE 1/PROTEASE 1/LYSOPHOSPHOLIPASE L1"/>
    <property type="match status" value="1"/>
</dbReference>
<dbReference type="InterPro" id="IPR051532">
    <property type="entry name" value="Ester_Hydrolysis_Enzymes"/>
</dbReference>
<dbReference type="Gene3D" id="3.40.50.1110">
    <property type="entry name" value="SGNH hydrolase"/>
    <property type="match status" value="1"/>
</dbReference>